<organism evidence="2 3">
    <name type="scientific">Parathalassolituus penaei</name>
    <dbReference type="NCBI Taxonomy" id="2997323"/>
    <lineage>
        <taxon>Bacteria</taxon>
        <taxon>Pseudomonadati</taxon>
        <taxon>Pseudomonadota</taxon>
        <taxon>Gammaproteobacteria</taxon>
        <taxon>Oceanospirillales</taxon>
        <taxon>Oceanospirillaceae</taxon>
        <taxon>Parathalassolituus</taxon>
    </lineage>
</organism>
<dbReference type="Pfam" id="PF07963">
    <property type="entry name" value="N_methyl"/>
    <property type="match status" value="1"/>
</dbReference>
<sequence>MLHLSFYPSGRARGFTLIELVMVIMLTGILAVISSDFMRRSVDGWLAQSGRSEMANAAAAASEKLGREIRRALPNSVRTFRDGGQNCIELVPVLYSSEYITMPVASAASQFRAVMFPSGVGGERGYVAVYPYSSRVVYGNGPFRGAAISTSLATAAAPASNEQLVQLAATEQFPSDSPRKRFFLVDTPVAWCEDGAGGLWRYRNYGFAADSRGLIPTSGANAELVINNLLPGSFAVEVDAAQLQRNAVVRFSFSLLRSQRTGNWLGTGGEQTPLVMEVQLQNVP</sequence>
<evidence type="ECO:0000313" key="2">
    <source>
        <dbReference type="EMBL" id="MCY0964207.1"/>
    </source>
</evidence>
<accession>A0A9X3IQI6</accession>
<keyword evidence="1" id="KW-1133">Transmembrane helix</keyword>
<dbReference type="SUPFAM" id="SSF54523">
    <property type="entry name" value="Pili subunits"/>
    <property type="match status" value="1"/>
</dbReference>
<dbReference type="AlphaFoldDB" id="A0A9X3IQI6"/>
<dbReference type="InterPro" id="IPR045584">
    <property type="entry name" value="Pilin-like"/>
</dbReference>
<keyword evidence="1" id="KW-0472">Membrane</keyword>
<gene>
    <name evidence="2" type="ORF">OUO13_03340</name>
</gene>
<reference evidence="2" key="1">
    <citation type="submission" date="2022-11" db="EMBL/GenBank/DDBJ databases">
        <title>Parathalassolutuus dongxingensis gen. nov., sp. nov., a novel member of family Oceanospirillaceae isolated from a coastal shrimp pond in Guangxi, China.</title>
        <authorList>
            <person name="Chen H."/>
        </authorList>
    </citation>
    <scope>NUCLEOTIDE SEQUENCE</scope>
    <source>
        <strain evidence="2">G-43</strain>
    </source>
</reference>
<proteinExistence type="predicted"/>
<dbReference type="InterPro" id="IPR012902">
    <property type="entry name" value="N_methyl_site"/>
</dbReference>
<evidence type="ECO:0000256" key="1">
    <source>
        <dbReference type="SAM" id="Phobius"/>
    </source>
</evidence>
<dbReference type="RefSeq" id="WP_283172425.1">
    <property type="nucleotide sequence ID" value="NZ_JAPNOA010000016.1"/>
</dbReference>
<dbReference type="Gene3D" id="3.30.700.10">
    <property type="entry name" value="Glycoprotein, Type 4 Pilin"/>
    <property type="match status" value="1"/>
</dbReference>
<protein>
    <submittedName>
        <fullName evidence="2">Prepilin-type N-terminal cleavage/methylation domain-containing protein</fullName>
    </submittedName>
</protein>
<comment type="caution">
    <text evidence="2">The sequence shown here is derived from an EMBL/GenBank/DDBJ whole genome shotgun (WGS) entry which is preliminary data.</text>
</comment>
<evidence type="ECO:0000313" key="3">
    <source>
        <dbReference type="Proteomes" id="UP001150830"/>
    </source>
</evidence>
<keyword evidence="1" id="KW-0812">Transmembrane</keyword>
<dbReference type="EMBL" id="JAPNOA010000016">
    <property type="protein sequence ID" value="MCY0964207.1"/>
    <property type="molecule type" value="Genomic_DNA"/>
</dbReference>
<dbReference type="NCBIfam" id="TIGR02532">
    <property type="entry name" value="IV_pilin_GFxxxE"/>
    <property type="match status" value="1"/>
</dbReference>
<dbReference type="Proteomes" id="UP001150830">
    <property type="component" value="Unassembled WGS sequence"/>
</dbReference>
<dbReference type="PROSITE" id="PS00409">
    <property type="entry name" value="PROKAR_NTER_METHYL"/>
    <property type="match status" value="1"/>
</dbReference>
<name>A0A9X3IQI6_9GAMM</name>
<keyword evidence="3" id="KW-1185">Reference proteome</keyword>
<feature type="transmembrane region" description="Helical" evidence="1">
    <location>
        <begin position="12"/>
        <end position="33"/>
    </location>
</feature>